<feature type="transmembrane region" description="Helical" evidence="1">
    <location>
        <begin position="187"/>
        <end position="206"/>
    </location>
</feature>
<dbReference type="HOGENOM" id="CLU_090342_1_0_4"/>
<evidence type="ECO:0000313" key="3">
    <source>
        <dbReference type="Proteomes" id="UP000000231"/>
    </source>
</evidence>
<dbReference type="KEGG" id="pnu:Pnuc_1148"/>
<dbReference type="EMBL" id="CP000655">
    <property type="protein sequence ID" value="ABP34364.1"/>
    <property type="molecule type" value="Genomic_DNA"/>
</dbReference>
<organism evidence="2 3">
    <name type="scientific">Polynucleobacter asymbioticus (strain DSM 18221 / CIP 109841 / QLW-P1DMWA-1)</name>
    <name type="common">Polynucleobacter necessarius subsp. asymbioticus</name>
    <dbReference type="NCBI Taxonomy" id="312153"/>
    <lineage>
        <taxon>Bacteria</taxon>
        <taxon>Pseudomonadati</taxon>
        <taxon>Pseudomonadota</taxon>
        <taxon>Betaproteobacteria</taxon>
        <taxon>Burkholderiales</taxon>
        <taxon>Burkholderiaceae</taxon>
        <taxon>Polynucleobacter</taxon>
    </lineage>
</organism>
<accession>A4SY00</accession>
<dbReference type="GeneID" id="31481533"/>
<keyword evidence="1" id="KW-1133">Transmembrane helix</keyword>
<dbReference type="Pfam" id="PF14023">
    <property type="entry name" value="Bestrophin-like"/>
    <property type="match status" value="1"/>
</dbReference>
<dbReference type="Proteomes" id="UP000000231">
    <property type="component" value="Chromosome"/>
</dbReference>
<dbReference type="eggNOG" id="ENOG50333WS">
    <property type="taxonomic scope" value="Bacteria"/>
</dbReference>
<keyword evidence="1" id="KW-0472">Membrane</keyword>
<feature type="transmembrane region" description="Helical" evidence="1">
    <location>
        <begin position="12"/>
        <end position="32"/>
    </location>
</feature>
<feature type="transmembrane region" description="Helical" evidence="1">
    <location>
        <begin position="212"/>
        <end position="233"/>
    </location>
</feature>
<dbReference type="RefSeq" id="WP_011902989.1">
    <property type="nucleotide sequence ID" value="NC_009379.1"/>
</dbReference>
<sequence>MIEYLHSLPNVVIGLCIMCVGLILSTGIPFYIRWKYDLNPDEHLAKGAEEGFKLFTSITLLLIAFSLVRVQGDHRNVEDLVSREAALMFKLNRSLAAFGGPQAQELQGDLKDYATAIVDDEWPLMAKGKRSEEASNTLIDLTQGIRLLDPRNPVQQMARAEIVTTLNQLSDVREARLSAVKLKLPSYLWQALTVSVLLLIVFGWLQNPLPKMVAYVGGVTIGVALLLTLVIALEGLFVGESQVNPEAIVSILPSLGA</sequence>
<gene>
    <name evidence="2" type="ordered locus">Pnuc_1148</name>
</gene>
<evidence type="ECO:0000256" key="1">
    <source>
        <dbReference type="SAM" id="Phobius"/>
    </source>
</evidence>
<dbReference type="InterPro" id="IPR025333">
    <property type="entry name" value="DUF4239"/>
</dbReference>
<proteinExistence type="predicted"/>
<protein>
    <recommendedName>
        <fullName evidence="4">DUF4239 domain-containing protein</fullName>
    </recommendedName>
</protein>
<keyword evidence="3" id="KW-1185">Reference proteome</keyword>
<evidence type="ECO:0000313" key="2">
    <source>
        <dbReference type="EMBL" id="ABP34364.1"/>
    </source>
</evidence>
<dbReference type="AlphaFoldDB" id="A4SY00"/>
<evidence type="ECO:0008006" key="4">
    <source>
        <dbReference type="Google" id="ProtNLM"/>
    </source>
</evidence>
<keyword evidence="1" id="KW-0812">Transmembrane</keyword>
<name>A4SY00_POLAQ</name>
<reference evidence="2 3" key="1">
    <citation type="journal article" date="2012" name="Stand. Genomic Sci.">
        <title>Complete genome sequence of Polynucleobacter necessarius subsp. asymbioticus type strain (QLW-P1DMWA-1(T)).</title>
        <authorList>
            <person name="Meincke L."/>
            <person name="Copeland A."/>
            <person name="Lapidus A."/>
            <person name="Lucas S."/>
            <person name="Berry K.W."/>
            <person name="Del Rio T.G."/>
            <person name="Hammon N."/>
            <person name="Dalin E."/>
            <person name="Tice H."/>
            <person name="Pitluck S."/>
            <person name="Richardson P."/>
            <person name="Bruce D."/>
            <person name="Goodwin L."/>
            <person name="Han C."/>
            <person name="Tapia R."/>
            <person name="Detter J.C."/>
            <person name="Schmutz J."/>
            <person name="Brettin T."/>
            <person name="Larimer F."/>
            <person name="Land M."/>
            <person name="Hauser L."/>
            <person name="Kyrpides N.C."/>
            <person name="Ivanova N."/>
            <person name="Goker M."/>
            <person name="Woyke T."/>
            <person name="Wu Q.L."/>
            <person name="Pockl M."/>
            <person name="Hahn M.W."/>
            <person name="Klenk H.P."/>
        </authorList>
    </citation>
    <scope>NUCLEOTIDE SEQUENCE [LARGE SCALE GENOMIC DNA]</scope>
    <source>
        <strain evidence="3">DSM 18221 / CIP 109841 / QLW-P1DMWA-1</strain>
    </source>
</reference>